<dbReference type="SUPFAM" id="SSF48452">
    <property type="entry name" value="TPR-like"/>
    <property type="match status" value="1"/>
</dbReference>
<evidence type="ECO:0000256" key="2">
    <source>
        <dbReference type="ARBA" id="ARBA00022896"/>
    </source>
</evidence>
<keyword evidence="4" id="KW-0732">Signal</keyword>
<feature type="chain" id="PRO_5043137698" evidence="4">
    <location>
        <begin position="19"/>
        <end position="413"/>
    </location>
</feature>
<dbReference type="GO" id="GO:0004656">
    <property type="term" value="F:procollagen-proline 4-dioxygenase activity"/>
    <property type="evidence" value="ECO:0007669"/>
    <property type="project" value="InterPro"/>
</dbReference>
<reference evidence="9" key="1">
    <citation type="submission" date="2016-06" db="UniProtKB">
        <authorList>
            <consortium name="WormBaseParasite"/>
        </authorList>
    </citation>
    <scope>IDENTIFICATION</scope>
</reference>
<feature type="domain" description="Prolyl 4-hydroxylase N-terminal" evidence="5">
    <location>
        <begin position="24"/>
        <end position="157"/>
    </location>
</feature>
<gene>
    <name evidence="7" type="ORF">NOO_LOCUS10686</name>
</gene>
<name>A0A182ERC0_ONCOC</name>
<dbReference type="Pfam" id="PF23558">
    <property type="entry name" value="TPR_P4H"/>
    <property type="match status" value="1"/>
</dbReference>
<evidence type="ECO:0000256" key="3">
    <source>
        <dbReference type="ARBA" id="ARBA00023004"/>
    </source>
</evidence>
<dbReference type="FunFam" id="1.25.40.10:FF:000006">
    <property type="entry name" value="Prolyl 4-hydroxylase subunit alpha 2"/>
    <property type="match status" value="1"/>
</dbReference>
<dbReference type="GO" id="GO:0046872">
    <property type="term" value="F:metal ion binding"/>
    <property type="evidence" value="ECO:0007669"/>
    <property type="project" value="UniProtKB-KW"/>
</dbReference>
<dbReference type="AlphaFoldDB" id="A0A182ERC0"/>
<evidence type="ECO:0000256" key="1">
    <source>
        <dbReference type="ARBA" id="ARBA00022723"/>
    </source>
</evidence>
<evidence type="ECO:0000313" key="7">
    <source>
        <dbReference type="EMBL" id="VDM94413.1"/>
    </source>
</evidence>
<dbReference type="OrthoDB" id="5850448at2759"/>
<feature type="domain" description="Prolyl 4-hydroxylase peptide-substrate-binding" evidence="6">
    <location>
        <begin position="170"/>
        <end position="258"/>
    </location>
</feature>
<sequence>MMSYTVLNIFLLFATISTEFYTSLTLLEKIIGTESDIPVMINGYVKKELERLDYLTKFVQEVREHGNKSIRDGEEVMRYPINSFLPIKGMITDWNKVLKVMRSNSADDVIRMVIRQRTTIKRINYPTEEDLSGAAIGLLRLQDTYQMDTRDLADGKILNSQMRTIALNAGDCFEIGRAAYRACDYYHTIVWMQEARERVEKETIPTTNLEDVLEHLAFSLYEQGNPKRALLLTDELYRMNPDHPRAKNNIRGYEYLLKRDGVQYFDMRQKIPPINNVRPYHTMDKGLMLTYEALCRQDDTKTQTRLYCYYKMDRAYLRLAPFKVEIVHQNPLVVLFYDMISDEEARIIQILAVPKARLVLVLWVMINHAHFRKARKGGSNAGLKWMEHEIVKHIDRRLELATNLEMETAEDLK</sequence>
<evidence type="ECO:0000313" key="8">
    <source>
        <dbReference type="Proteomes" id="UP000271087"/>
    </source>
</evidence>
<protein>
    <submittedName>
        <fullName evidence="9">P4Ha_N domain-containing protein</fullName>
    </submittedName>
</protein>
<dbReference type="WBParaSite" id="nOo.2.0.1.t10686-RA">
    <property type="protein sequence ID" value="nOo.2.0.1.t10686-RA"/>
    <property type="gene ID" value="nOo.2.0.1.g10686"/>
</dbReference>
<evidence type="ECO:0000313" key="9">
    <source>
        <dbReference type="WBParaSite" id="nOo.2.0.1.t10686-RA"/>
    </source>
</evidence>
<proteinExistence type="predicted"/>
<dbReference type="InterPro" id="IPR011990">
    <property type="entry name" value="TPR-like_helical_dom_sf"/>
</dbReference>
<feature type="signal peptide" evidence="4">
    <location>
        <begin position="1"/>
        <end position="18"/>
    </location>
</feature>
<dbReference type="STRING" id="42157.A0A182ERC0"/>
<reference evidence="7 8" key="2">
    <citation type="submission" date="2018-08" db="EMBL/GenBank/DDBJ databases">
        <authorList>
            <person name="Laetsch R D."/>
            <person name="Stevens L."/>
            <person name="Kumar S."/>
            <person name="Blaxter L. M."/>
        </authorList>
    </citation>
    <scope>NUCLEOTIDE SEQUENCE [LARGE SCALE GENOMIC DNA]</scope>
</reference>
<accession>A0A182ERC0</accession>
<keyword evidence="2" id="KW-0847">Vitamin C</keyword>
<dbReference type="EMBL" id="UYRW01006413">
    <property type="protein sequence ID" value="VDM94413.1"/>
    <property type="molecule type" value="Genomic_DNA"/>
</dbReference>
<evidence type="ECO:0000259" key="5">
    <source>
        <dbReference type="Pfam" id="PF08336"/>
    </source>
</evidence>
<organism evidence="9">
    <name type="scientific">Onchocerca ochengi</name>
    <name type="common">Filarial nematode worm</name>
    <dbReference type="NCBI Taxonomy" id="42157"/>
    <lineage>
        <taxon>Eukaryota</taxon>
        <taxon>Metazoa</taxon>
        <taxon>Ecdysozoa</taxon>
        <taxon>Nematoda</taxon>
        <taxon>Chromadorea</taxon>
        <taxon>Rhabditida</taxon>
        <taxon>Spirurina</taxon>
        <taxon>Spiruromorpha</taxon>
        <taxon>Filarioidea</taxon>
        <taxon>Onchocercidae</taxon>
        <taxon>Onchocerca</taxon>
    </lineage>
</organism>
<dbReference type="Gene3D" id="1.25.40.10">
    <property type="entry name" value="Tetratricopeptide repeat domain"/>
    <property type="match status" value="1"/>
</dbReference>
<dbReference type="InterPro" id="IPR045054">
    <property type="entry name" value="P4HA-like"/>
</dbReference>
<dbReference type="PANTHER" id="PTHR10869:SF244">
    <property type="entry name" value="PROLYL 4-HYDROXYLASE SUBUNIT ALPHA-2"/>
    <property type="match status" value="1"/>
</dbReference>
<dbReference type="InterPro" id="IPR059068">
    <property type="entry name" value="TPR_P4H"/>
</dbReference>
<dbReference type="InterPro" id="IPR013547">
    <property type="entry name" value="P4H_N"/>
</dbReference>
<keyword evidence="8" id="KW-1185">Reference proteome</keyword>
<evidence type="ECO:0000256" key="4">
    <source>
        <dbReference type="SAM" id="SignalP"/>
    </source>
</evidence>
<dbReference type="Gene3D" id="6.10.140.1460">
    <property type="match status" value="1"/>
</dbReference>
<dbReference type="PANTHER" id="PTHR10869">
    <property type="entry name" value="PROLYL 4-HYDROXYLASE ALPHA SUBUNIT"/>
    <property type="match status" value="1"/>
</dbReference>
<keyword evidence="3" id="KW-0408">Iron</keyword>
<dbReference type="GO" id="GO:0005783">
    <property type="term" value="C:endoplasmic reticulum"/>
    <property type="evidence" value="ECO:0007669"/>
    <property type="project" value="InterPro"/>
</dbReference>
<evidence type="ECO:0000259" key="6">
    <source>
        <dbReference type="Pfam" id="PF23558"/>
    </source>
</evidence>
<keyword evidence="1" id="KW-0479">Metal-binding</keyword>
<dbReference type="Pfam" id="PF08336">
    <property type="entry name" value="P4Ha_N"/>
    <property type="match status" value="1"/>
</dbReference>
<dbReference type="Proteomes" id="UP000271087">
    <property type="component" value="Unassembled WGS sequence"/>
</dbReference>
<dbReference type="GO" id="GO:0031418">
    <property type="term" value="F:L-ascorbic acid binding"/>
    <property type="evidence" value="ECO:0007669"/>
    <property type="project" value="UniProtKB-KW"/>
</dbReference>